<evidence type="ECO:0000313" key="4">
    <source>
        <dbReference type="EMBL" id="MBY04849.1"/>
    </source>
</evidence>
<comment type="similarity">
    <text evidence="1 2">Belongs to the CNOT10 family.</text>
</comment>
<accession>A0A2R5L5U8</accession>
<sequence length="675" mass="75343">MSDKESNPESKSPEALSSVAIISEQEKQLASSATADFNAGRYSSCIETLNKLQSLRPSDAKVAHNKAVATYYASGRKKCDEFNKSLNDVAARLRIKLCNSNTFDDVDHTVIFFNQAVLYYHSQQYRKAIIILDKLFQFMEPLDESIARRICFLYIELCLCLQQPEKGISLICYTENLLFGSKQVSELSSQKPASPEKEPEGKDIVMPASEDSSPNEIYKTILQQYRARCMIMLKSIKASKREIKNLVSSGANTTQTVFLRSQLEFMRGNYRKTVKVLNTAIGQSSLDTRLTAMYNNNIGCVHFYTGKPNLGCFYFSKALKGYTENRFNSGMGNNFDSRLYYQLLYNLGLQNLYAGNYTSAFDCLIEAVRFYSTNPRLWLRIAECCVYQHKSDNAADFQLKDRKKHMIRGTAGSGPYRKIMLSASISRDNYIPVTDQSTAMPALTLEFATLSLQNALLLLSEPAANTLPTDTGDDSALLENGAVITSTTSADEITSLRNSVLALSAYVALCLNDTVVALKHADTLLAQPRVSDVHRLLGHQYAAEALLLLDRVPDTIAHLNPEQIKDMSHMLPELEEMKDGTKQASEENDKGYRKSWFPTSVSTAKVVSLYNLAVAYTLRGELSKATETLRLVSVAKGPDPEIPVQALMLAIYVQLQQGHADLAKSIIKQHLPQYK</sequence>
<dbReference type="InterPro" id="IPR011990">
    <property type="entry name" value="TPR-like_helical_dom_sf"/>
</dbReference>
<dbReference type="GO" id="GO:0031047">
    <property type="term" value="P:regulatory ncRNA-mediated gene silencing"/>
    <property type="evidence" value="ECO:0007669"/>
    <property type="project" value="UniProtKB-UniRule"/>
</dbReference>
<feature type="region of interest" description="Disordered" evidence="3">
    <location>
        <begin position="188"/>
        <end position="211"/>
    </location>
</feature>
<reference evidence="4" key="1">
    <citation type="submission" date="2018-03" db="EMBL/GenBank/DDBJ databases">
        <title>The relapsing fever spirochete Borrelia turicatae persists in the highly oxidative environment of its soft-bodied tick vector.</title>
        <authorList>
            <person name="Bourret T.J."/>
            <person name="Boyle W.K."/>
            <person name="Valenzuela J.G."/>
            <person name="Oliveira F."/>
            <person name="Lopez J.E."/>
        </authorList>
    </citation>
    <scope>NUCLEOTIDE SEQUENCE</scope>
    <source>
        <strain evidence="4">Kansas strain/isolate</strain>
        <tissue evidence="4">Salivary glands</tissue>
    </source>
</reference>
<keyword evidence="2" id="KW-0804">Transcription</keyword>
<keyword evidence="2" id="KW-0963">Cytoplasm</keyword>
<keyword evidence="2" id="KW-0943">RNA-mediated gene silencing</keyword>
<dbReference type="GO" id="GO:0005634">
    <property type="term" value="C:nucleus"/>
    <property type="evidence" value="ECO:0007669"/>
    <property type="project" value="UniProtKB-SubCell"/>
</dbReference>
<evidence type="ECO:0000256" key="2">
    <source>
        <dbReference type="RuleBase" id="RU367083"/>
    </source>
</evidence>
<protein>
    <recommendedName>
        <fullName evidence="2">CCR4-NOT transcription complex subunit 10</fullName>
    </recommendedName>
</protein>
<name>A0A2R5L5U8_9ACAR</name>
<dbReference type="InterPro" id="IPR019734">
    <property type="entry name" value="TPR_rpt"/>
</dbReference>
<keyword evidence="2" id="KW-0539">Nucleus</keyword>
<organism evidence="4">
    <name type="scientific">Ornithodoros turicata</name>
    <dbReference type="NCBI Taxonomy" id="34597"/>
    <lineage>
        <taxon>Eukaryota</taxon>
        <taxon>Metazoa</taxon>
        <taxon>Ecdysozoa</taxon>
        <taxon>Arthropoda</taxon>
        <taxon>Chelicerata</taxon>
        <taxon>Arachnida</taxon>
        <taxon>Acari</taxon>
        <taxon>Parasitiformes</taxon>
        <taxon>Ixodida</taxon>
        <taxon>Ixodoidea</taxon>
        <taxon>Argasidae</taxon>
        <taxon>Ornithodorinae</taxon>
        <taxon>Ornithodoros</taxon>
    </lineage>
</organism>
<comment type="function">
    <text evidence="2">Component of the CCR4-NOT complex which is one of the major cellular mRNA deadenylases and is linked to various cellular processes including bulk mRNA degradation, miRNA-mediated repression, translational repression during translational initiation and general transcription regulation.</text>
</comment>
<dbReference type="GO" id="GO:0030014">
    <property type="term" value="C:CCR4-NOT complex"/>
    <property type="evidence" value="ECO:0007669"/>
    <property type="project" value="UniProtKB-UniRule"/>
</dbReference>
<dbReference type="EMBL" id="GGLE01000723">
    <property type="protein sequence ID" value="MBY04849.1"/>
    <property type="molecule type" value="Transcribed_RNA"/>
</dbReference>
<dbReference type="PANTHER" id="PTHR12979">
    <property type="entry name" value="CCR4-NOT TRANSCRIPTION COMPLEX SUBUNIT 10"/>
    <property type="match status" value="1"/>
</dbReference>
<dbReference type="GO" id="GO:0017148">
    <property type="term" value="P:negative regulation of translation"/>
    <property type="evidence" value="ECO:0007669"/>
    <property type="project" value="TreeGrafter"/>
</dbReference>
<dbReference type="AlphaFoldDB" id="A0A2R5L5U8"/>
<dbReference type="Gene3D" id="1.25.40.10">
    <property type="entry name" value="Tetratricopeptide repeat domain"/>
    <property type="match status" value="2"/>
</dbReference>
<proteinExistence type="inferred from homology"/>
<evidence type="ECO:0000256" key="1">
    <source>
        <dbReference type="ARBA" id="ARBA00010080"/>
    </source>
</evidence>
<feature type="compositionally biased region" description="Basic and acidic residues" evidence="3">
    <location>
        <begin position="194"/>
        <end position="203"/>
    </location>
</feature>
<keyword evidence="2" id="KW-0810">Translation regulation</keyword>
<dbReference type="PANTHER" id="PTHR12979:SF5">
    <property type="entry name" value="CCR4-NOT TRANSCRIPTION COMPLEX SUBUNIT 10"/>
    <property type="match status" value="1"/>
</dbReference>
<dbReference type="InterPro" id="IPR039740">
    <property type="entry name" value="CNOT10"/>
</dbReference>
<dbReference type="SUPFAM" id="SSF48452">
    <property type="entry name" value="TPR-like"/>
    <property type="match status" value="2"/>
</dbReference>
<keyword evidence="2" id="KW-0805">Transcription regulation</keyword>
<dbReference type="SMART" id="SM00028">
    <property type="entry name" value="TPR"/>
    <property type="match status" value="5"/>
</dbReference>
<comment type="subcellular location">
    <subcellularLocation>
        <location evidence="2">Cytoplasm</location>
    </subcellularLocation>
    <subcellularLocation>
        <location evidence="2">Nucleus</location>
    </subcellularLocation>
</comment>
<dbReference type="GO" id="GO:0006402">
    <property type="term" value="P:mRNA catabolic process"/>
    <property type="evidence" value="ECO:0007669"/>
    <property type="project" value="TreeGrafter"/>
</dbReference>
<evidence type="ECO:0000256" key="3">
    <source>
        <dbReference type="SAM" id="MobiDB-lite"/>
    </source>
</evidence>
<dbReference type="GO" id="GO:0005737">
    <property type="term" value="C:cytoplasm"/>
    <property type="evidence" value="ECO:0007669"/>
    <property type="project" value="UniProtKB-SubCell"/>
</dbReference>